<evidence type="ECO:0000256" key="1">
    <source>
        <dbReference type="ARBA" id="ARBA00022598"/>
    </source>
</evidence>
<keyword evidence="1" id="KW-0436">Ligase</keyword>
<dbReference type="PANTHER" id="PTHR43352:SF1">
    <property type="entry name" value="ANTHRANILATE--COA LIGASE"/>
    <property type="match status" value="1"/>
</dbReference>
<dbReference type="InterPro" id="IPR045851">
    <property type="entry name" value="AMP-bd_C_sf"/>
</dbReference>
<feature type="domain" description="AMP-dependent synthetase/ligase" evidence="2">
    <location>
        <begin position="30"/>
        <end position="367"/>
    </location>
</feature>
<dbReference type="PANTHER" id="PTHR43352">
    <property type="entry name" value="ACETYL-COA SYNTHETASE"/>
    <property type="match status" value="1"/>
</dbReference>
<proteinExistence type="predicted"/>
<dbReference type="InterPro" id="IPR042099">
    <property type="entry name" value="ANL_N_sf"/>
</dbReference>
<dbReference type="Gene3D" id="3.30.300.30">
    <property type="match status" value="1"/>
</dbReference>
<dbReference type="Pfam" id="PF00501">
    <property type="entry name" value="AMP-binding"/>
    <property type="match status" value="1"/>
</dbReference>
<dbReference type="EMBL" id="JBHUMP010000004">
    <property type="protein sequence ID" value="MFD2739302.1"/>
    <property type="molecule type" value="Genomic_DNA"/>
</dbReference>
<evidence type="ECO:0000259" key="2">
    <source>
        <dbReference type="Pfam" id="PF00501"/>
    </source>
</evidence>
<comment type="caution">
    <text evidence="3">The sequence shown here is derived from an EMBL/GenBank/DDBJ whole genome shotgun (WGS) entry which is preliminary data.</text>
</comment>
<dbReference type="InterPro" id="IPR000873">
    <property type="entry name" value="AMP-dep_synth/lig_dom"/>
</dbReference>
<evidence type="ECO:0000313" key="4">
    <source>
        <dbReference type="Proteomes" id="UP001597474"/>
    </source>
</evidence>
<gene>
    <name evidence="3" type="ORF">ACFSUD_06980</name>
</gene>
<reference evidence="4" key="1">
    <citation type="journal article" date="2019" name="Int. J. Syst. Evol. Microbiol.">
        <title>The Global Catalogue of Microorganisms (GCM) 10K type strain sequencing project: providing services to taxonomists for standard genome sequencing and annotation.</title>
        <authorList>
            <consortium name="The Broad Institute Genomics Platform"/>
            <consortium name="The Broad Institute Genome Sequencing Center for Infectious Disease"/>
            <person name="Wu L."/>
            <person name="Ma J."/>
        </authorList>
    </citation>
    <scope>NUCLEOTIDE SEQUENCE [LARGE SCALE GENOMIC DNA]</scope>
    <source>
        <strain evidence="4">TISTR 2562</strain>
    </source>
</reference>
<dbReference type="Gene3D" id="3.40.50.12780">
    <property type="entry name" value="N-terminal domain of ligase-like"/>
    <property type="match status" value="1"/>
</dbReference>
<protein>
    <submittedName>
        <fullName evidence="3">Class I adenylate-forming enzyme family protein</fullName>
    </submittedName>
</protein>
<dbReference type="Proteomes" id="UP001597474">
    <property type="component" value="Unassembled WGS sequence"/>
</dbReference>
<keyword evidence="4" id="KW-1185">Reference proteome</keyword>
<accession>A0ABW5U3H8</accession>
<sequence>MDSIFDHGGFAPCPAPFNMAAHVLALAGELGDKTALSILHEDRTDDWSFHALSRAVRGTATGLRARGLDPGARVLLRLGNEVDFPIAYLGALTAGLVPVPTAAGLTEPEVARIIAGLSPGAILRDPAIACPDDAAVIGLDDLRKMRSLPAAEWHMGDPERVGYIIYTSGTSGQPMPVVHAHRAIWARRMMHQGWYGIGVQDRLCHAGAFNWTYTLGTGLMDPWSVGATALIPAPGTDPARLPALLKRHQASIFAAAPGVYRQILKHHQKLDLPDLHHALSAGEKLSPTIRSRWHEATGGEIHEAFGMSECSTFISGCPADPPQGESLGRPQPGRRVALLDADGPVPLGQSGTIAIHRSDPGLMLGYLDAPEQTVARFQGDWFLTGDQGAMDAQGRITYEGRRDDMMNAGGFRVSPLEVEGALAGFPGLEAVAAAEVTIKTDASVIAAFYTAACPLDEAALRDYAGARLARYKQPRLYIHLPALPTGANGKILRRALREHYEVSDHGRPDQA</sequence>
<dbReference type="SUPFAM" id="SSF56801">
    <property type="entry name" value="Acetyl-CoA synthetase-like"/>
    <property type="match status" value="1"/>
</dbReference>
<evidence type="ECO:0000313" key="3">
    <source>
        <dbReference type="EMBL" id="MFD2739302.1"/>
    </source>
</evidence>
<organism evidence="3 4">
    <name type="scientific">Sulfitobacter aestuarii</name>
    <dbReference type="NCBI Taxonomy" id="2161676"/>
    <lineage>
        <taxon>Bacteria</taxon>
        <taxon>Pseudomonadati</taxon>
        <taxon>Pseudomonadota</taxon>
        <taxon>Alphaproteobacteria</taxon>
        <taxon>Rhodobacterales</taxon>
        <taxon>Roseobacteraceae</taxon>
        <taxon>Sulfitobacter</taxon>
    </lineage>
</organism>
<name>A0ABW5U3H8_9RHOB</name>
<dbReference type="RefSeq" id="WP_386372797.1">
    <property type="nucleotide sequence ID" value="NZ_JBHUMP010000004.1"/>
</dbReference>